<evidence type="ECO:0000256" key="3">
    <source>
        <dbReference type="ARBA" id="ARBA00023015"/>
    </source>
</evidence>
<dbReference type="EMBL" id="CP099418">
    <property type="protein sequence ID" value="USW46846.1"/>
    <property type="molecule type" value="Genomic_DNA"/>
</dbReference>
<dbReference type="PROSITE" id="PS00463">
    <property type="entry name" value="ZN2_CY6_FUNGAL_1"/>
    <property type="match status" value="1"/>
</dbReference>
<reference evidence="8" key="1">
    <citation type="submission" date="2022-06" db="EMBL/GenBank/DDBJ databases">
        <title>Complete genome sequences of two strains of the flax pathogen Septoria linicola.</title>
        <authorList>
            <person name="Lapalu N."/>
            <person name="Simon A."/>
            <person name="Demenou B."/>
            <person name="Paumier D."/>
            <person name="Guillot M.-P."/>
            <person name="Gout L."/>
            <person name="Valade R."/>
        </authorList>
    </citation>
    <scope>NUCLEOTIDE SEQUENCE</scope>
    <source>
        <strain evidence="8">SE15195</strain>
    </source>
</reference>
<dbReference type="CDD" id="cd00067">
    <property type="entry name" value="GAL4"/>
    <property type="match status" value="1"/>
</dbReference>
<dbReference type="InterPro" id="IPR052360">
    <property type="entry name" value="Transcr_Regulatory_Proteins"/>
</dbReference>
<dbReference type="PROSITE" id="PS50048">
    <property type="entry name" value="ZN2_CY6_FUNGAL_2"/>
    <property type="match status" value="1"/>
</dbReference>
<gene>
    <name evidence="8" type="ORF">Slin15195_G001650</name>
</gene>
<dbReference type="GO" id="GO:0003677">
    <property type="term" value="F:DNA binding"/>
    <property type="evidence" value="ECO:0007669"/>
    <property type="project" value="UniProtKB-KW"/>
</dbReference>
<evidence type="ECO:0000256" key="4">
    <source>
        <dbReference type="ARBA" id="ARBA00023125"/>
    </source>
</evidence>
<dbReference type="GO" id="GO:0008270">
    <property type="term" value="F:zinc ion binding"/>
    <property type="evidence" value="ECO:0007669"/>
    <property type="project" value="InterPro"/>
</dbReference>
<keyword evidence="2" id="KW-0862">Zinc</keyword>
<dbReference type="OrthoDB" id="3647160at2759"/>
<evidence type="ECO:0000313" key="8">
    <source>
        <dbReference type="EMBL" id="USW46846.1"/>
    </source>
</evidence>
<dbReference type="SUPFAM" id="SSF57701">
    <property type="entry name" value="Zn2/Cys6 DNA-binding domain"/>
    <property type="match status" value="1"/>
</dbReference>
<evidence type="ECO:0000313" key="9">
    <source>
        <dbReference type="Proteomes" id="UP001056384"/>
    </source>
</evidence>
<keyword evidence="6" id="KW-0539">Nucleus</keyword>
<evidence type="ECO:0000256" key="5">
    <source>
        <dbReference type="ARBA" id="ARBA00023163"/>
    </source>
</evidence>
<evidence type="ECO:0000256" key="6">
    <source>
        <dbReference type="ARBA" id="ARBA00023242"/>
    </source>
</evidence>
<accession>A0A9Q9ECM2</accession>
<evidence type="ECO:0000259" key="7">
    <source>
        <dbReference type="PROSITE" id="PS50048"/>
    </source>
</evidence>
<sequence length="449" mass="50153">MSDTKVSTFPVRRSLVSQISTPSDVQKAPKRTRANAPRVRSGCTTCKIRRVKCDEQKPECQRCISTGRKCDGYAPLHKEPTVHSIGSTPTLQAAPTLFLASQEELRALQYFHLNTAPQLASYFDAEFWTRLVFQAAHEEDCVRHAMIALGWLSERRIGDLVAAQASRPIVVAHRTEHLRDTSSTSLPYTGSQPDDRFTLAQYNKAITALSARMTGANDSSAPLQTTNICGLHHRFQQPILHTKASFSDNFRPGKNAVDALILSSEVSALDLAGARALRLHMLICQIWTELAPHPAECKHDEFLPHFEKAVAIAEAITRPDDSEERPPTFLFDMEIVSPIYFVGLQCRNPSVRRRAIAVLKSSMRREGLWDSHKAAAVTERVMQIEERNLSALDGSELPAEDDRIHGVNILSEPGTFPRQLLLTYLAKPDGFGGWEKWQEELVLESHSDV</sequence>
<dbReference type="InterPro" id="IPR001138">
    <property type="entry name" value="Zn2Cys6_DnaBD"/>
</dbReference>
<feature type="domain" description="Zn(2)-C6 fungal-type" evidence="7">
    <location>
        <begin position="42"/>
        <end position="70"/>
    </location>
</feature>
<dbReference type="SMART" id="SM00066">
    <property type="entry name" value="GAL4"/>
    <property type="match status" value="1"/>
</dbReference>
<keyword evidence="1" id="KW-0479">Metal-binding</keyword>
<evidence type="ECO:0000256" key="1">
    <source>
        <dbReference type="ARBA" id="ARBA00022723"/>
    </source>
</evidence>
<proteinExistence type="predicted"/>
<dbReference type="AlphaFoldDB" id="A0A9Q9ECM2"/>
<keyword evidence="9" id="KW-1185">Reference proteome</keyword>
<dbReference type="Proteomes" id="UP001056384">
    <property type="component" value="Chromosome 1"/>
</dbReference>
<dbReference type="PANTHER" id="PTHR36206">
    <property type="entry name" value="ASPERCRYPTIN BIOSYNTHESIS CLUSTER-SPECIFIC TRANSCRIPTION REGULATOR ATNN-RELATED"/>
    <property type="match status" value="1"/>
</dbReference>
<evidence type="ECO:0000256" key="2">
    <source>
        <dbReference type="ARBA" id="ARBA00022833"/>
    </source>
</evidence>
<dbReference type="Gene3D" id="4.10.240.10">
    <property type="entry name" value="Zn(2)-C6 fungal-type DNA-binding domain"/>
    <property type="match status" value="1"/>
</dbReference>
<organism evidence="8 9">
    <name type="scientific">Septoria linicola</name>
    <dbReference type="NCBI Taxonomy" id="215465"/>
    <lineage>
        <taxon>Eukaryota</taxon>
        <taxon>Fungi</taxon>
        <taxon>Dikarya</taxon>
        <taxon>Ascomycota</taxon>
        <taxon>Pezizomycotina</taxon>
        <taxon>Dothideomycetes</taxon>
        <taxon>Dothideomycetidae</taxon>
        <taxon>Mycosphaerellales</taxon>
        <taxon>Mycosphaerellaceae</taxon>
        <taxon>Septoria</taxon>
    </lineage>
</organism>
<keyword evidence="4 8" id="KW-0238">DNA-binding</keyword>
<dbReference type="Pfam" id="PF00172">
    <property type="entry name" value="Zn_clus"/>
    <property type="match status" value="1"/>
</dbReference>
<keyword evidence="3" id="KW-0805">Transcription regulation</keyword>
<dbReference type="PANTHER" id="PTHR36206:SF12">
    <property type="entry name" value="ASPERCRYPTIN BIOSYNTHESIS CLUSTER-SPECIFIC TRANSCRIPTION REGULATOR ATNN-RELATED"/>
    <property type="match status" value="1"/>
</dbReference>
<protein>
    <submittedName>
        <fullName evidence="8">Zn(2)-C6 fungal-type DNA-binding domain-containing protein</fullName>
    </submittedName>
</protein>
<keyword evidence="5" id="KW-0804">Transcription</keyword>
<name>A0A9Q9ECM2_9PEZI</name>
<dbReference type="GO" id="GO:0000981">
    <property type="term" value="F:DNA-binding transcription factor activity, RNA polymerase II-specific"/>
    <property type="evidence" value="ECO:0007669"/>
    <property type="project" value="InterPro"/>
</dbReference>
<dbReference type="InterPro" id="IPR036864">
    <property type="entry name" value="Zn2-C6_fun-type_DNA-bd_sf"/>
</dbReference>